<protein>
    <submittedName>
        <fullName evidence="1">Uncharacterized protein</fullName>
    </submittedName>
</protein>
<gene>
    <name evidence="1" type="ORF">DPMN_166535</name>
</gene>
<dbReference type="AlphaFoldDB" id="A0A9D4EX80"/>
<reference evidence="1" key="1">
    <citation type="journal article" date="2019" name="bioRxiv">
        <title>The Genome of the Zebra Mussel, Dreissena polymorpha: A Resource for Invasive Species Research.</title>
        <authorList>
            <person name="McCartney M.A."/>
            <person name="Auch B."/>
            <person name="Kono T."/>
            <person name="Mallez S."/>
            <person name="Zhang Y."/>
            <person name="Obille A."/>
            <person name="Becker A."/>
            <person name="Abrahante J.E."/>
            <person name="Garbe J."/>
            <person name="Badalamenti J.P."/>
            <person name="Herman A."/>
            <person name="Mangelson H."/>
            <person name="Liachko I."/>
            <person name="Sullivan S."/>
            <person name="Sone E.D."/>
            <person name="Koren S."/>
            <person name="Silverstein K.A.T."/>
            <person name="Beckman K.B."/>
            <person name="Gohl D.M."/>
        </authorList>
    </citation>
    <scope>NUCLEOTIDE SEQUENCE</scope>
    <source>
        <strain evidence="1">Duluth1</strain>
        <tissue evidence="1">Whole animal</tissue>
    </source>
</reference>
<proteinExistence type="predicted"/>
<accession>A0A9D4EX80</accession>
<comment type="caution">
    <text evidence="1">The sequence shown here is derived from an EMBL/GenBank/DDBJ whole genome shotgun (WGS) entry which is preliminary data.</text>
</comment>
<reference evidence="1" key="2">
    <citation type="submission" date="2020-11" db="EMBL/GenBank/DDBJ databases">
        <authorList>
            <person name="McCartney M.A."/>
            <person name="Auch B."/>
            <person name="Kono T."/>
            <person name="Mallez S."/>
            <person name="Becker A."/>
            <person name="Gohl D.M."/>
            <person name="Silverstein K.A.T."/>
            <person name="Koren S."/>
            <person name="Bechman K.B."/>
            <person name="Herman A."/>
            <person name="Abrahante J.E."/>
            <person name="Garbe J."/>
        </authorList>
    </citation>
    <scope>NUCLEOTIDE SEQUENCE</scope>
    <source>
        <strain evidence="1">Duluth1</strain>
        <tissue evidence="1">Whole animal</tissue>
    </source>
</reference>
<organism evidence="1 2">
    <name type="scientific">Dreissena polymorpha</name>
    <name type="common">Zebra mussel</name>
    <name type="synonym">Mytilus polymorpha</name>
    <dbReference type="NCBI Taxonomy" id="45954"/>
    <lineage>
        <taxon>Eukaryota</taxon>
        <taxon>Metazoa</taxon>
        <taxon>Spiralia</taxon>
        <taxon>Lophotrochozoa</taxon>
        <taxon>Mollusca</taxon>
        <taxon>Bivalvia</taxon>
        <taxon>Autobranchia</taxon>
        <taxon>Heteroconchia</taxon>
        <taxon>Euheterodonta</taxon>
        <taxon>Imparidentia</taxon>
        <taxon>Neoheterodontei</taxon>
        <taxon>Myida</taxon>
        <taxon>Dreissenoidea</taxon>
        <taxon>Dreissenidae</taxon>
        <taxon>Dreissena</taxon>
    </lineage>
</organism>
<sequence>MRKTYRQRSPKRQTNIPEDIKDLRGAILKYQNKNFQFLAEIPSCKRVIWSKDNYTDSTVMCVSKKDATETNSDTDTVNSEENVLVKEDVLSCFHNIKTY</sequence>
<evidence type="ECO:0000313" key="1">
    <source>
        <dbReference type="EMBL" id="KAH3788395.1"/>
    </source>
</evidence>
<evidence type="ECO:0000313" key="2">
    <source>
        <dbReference type="Proteomes" id="UP000828390"/>
    </source>
</evidence>
<name>A0A9D4EX80_DREPO</name>
<dbReference type="Proteomes" id="UP000828390">
    <property type="component" value="Unassembled WGS sequence"/>
</dbReference>
<dbReference type="EMBL" id="JAIWYP010000008">
    <property type="protein sequence ID" value="KAH3788395.1"/>
    <property type="molecule type" value="Genomic_DNA"/>
</dbReference>
<keyword evidence="2" id="KW-1185">Reference proteome</keyword>